<proteinExistence type="predicted"/>
<dbReference type="OrthoDB" id="2592206at2759"/>
<dbReference type="EMBL" id="BLZA01000058">
    <property type="protein sequence ID" value="GHJ90451.1"/>
    <property type="molecule type" value="Genomic_DNA"/>
</dbReference>
<dbReference type="AlphaFoldDB" id="A0A8H3TZC0"/>
<accession>A0A8H3TZC0</accession>
<feature type="compositionally biased region" description="Polar residues" evidence="1">
    <location>
        <begin position="1"/>
        <end position="19"/>
    </location>
</feature>
<reference evidence="2" key="1">
    <citation type="submission" date="2020-07" db="EMBL/GenBank/DDBJ databases">
        <title>Draft Genome Sequence of a Deep-Sea Yeast, Naganishia (Cryptococcus) liquefaciens strain N6.</title>
        <authorList>
            <person name="Han Y.W."/>
            <person name="Kajitani R."/>
            <person name="Morimoto H."/>
            <person name="Parhat M."/>
            <person name="Tsubouchi H."/>
            <person name="Bakenova O."/>
            <person name="Ogata M."/>
            <person name="Argunhan B."/>
            <person name="Aoki R."/>
            <person name="Kajiwara S."/>
            <person name="Itoh T."/>
            <person name="Iwasaki H."/>
        </authorList>
    </citation>
    <scope>NUCLEOTIDE SEQUENCE</scope>
    <source>
        <strain evidence="2">N6</strain>
    </source>
</reference>
<dbReference type="Proteomes" id="UP000620104">
    <property type="component" value="Unassembled WGS sequence"/>
</dbReference>
<name>A0A8H3TZC0_9TREE</name>
<protein>
    <submittedName>
        <fullName evidence="2">Uncharacterized protein</fullName>
    </submittedName>
</protein>
<organism evidence="2 3">
    <name type="scientific">Naganishia liquefaciens</name>
    <dbReference type="NCBI Taxonomy" id="104408"/>
    <lineage>
        <taxon>Eukaryota</taxon>
        <taxon>Fungi</taxon>
        <taxon>Dikarya</taxon>
        <taxon>Basidiomycota</taxon>
        <taxon>Agaricomycotina</taxon>
        <taxon>Tremellomycetes</taxon>
        <taxon>Filobasidiales</taxon>
        <taxon>Filobasidiaceae</taxon>
        <taxon>Naganishia</taxon>
    </lineage>
</organism>
<gene>
    <name evidence="2" type="ORF">NliqN6_6853</name>
</gene>
<feature type="region of interest" description="Disordered" evidence="1">
    <location>
        <begin position="1"/>
        <end position="70"/>
    </location>
</feature>
<evidence type="ECO:0000313" key="3">
    <source>
        <dbReference type="Proteomes" id="UP000620104"/>
    </source>
</evidence>
<comment type="caution">
    <text evidence="2">The sequence shown here is derived from an EMBL/GenBank/DDBJ whole genome shotgun (WGS) entry which is preliminary data.</text>
</comment>
<evidence type="ECO:0000313" key="2">
    <source>
        <dbReference type="EMBL" id="GHJ90451.1"/>
    </source>
</evidence>
<evidence type="ECO:0000256" key="1">
    <source>
        <dbReference type="SAM" id="MobiDB-lite"/>
    </source>
</evidence>
<sequence length="255" mass="28163">MHVITAQSSKNCSKPQQEVQGADQPKNASTIRIVLQKAPTTPGAKPHSNVNGAPIQKSGRVLRKGERKAPQESTDLIKALSNPFVYHRPILLPALQSLIQSLEVAYSCVEAYASGEYMTDRPINFALARVRAAWTRFISPLNALNRPLDVSKTSQHHEWSAEEERERKAVGTKLLALAVEKQRCVFALKMLLKGYEDGSEQARATATRQFDASLIELISFASMIATIEHALQVAYDGVAVKHIAETQALRDLHTE</sequence>
<keyword evidence="3" id="KW-1185">Reference proteome</keyword>